<proteinExistence type="predicted"/>
<organism evidence="3 4">
    <name type="scientific">Ostreobium quekettii</name>
    <dbReference type="NCBI Taxonomy" id="121088"/>
    <lineage>
        <taxon>Eukaryota</taxon>
        <taxon>Viridiplantae</taxon>
        <taxon>Chlorophyta</taxon>
        <taxon>core chlorophytes</taxon>
        <taxon>Ulvophyceae</taxon>
        <taxon>TCBD clade</taxon>
        <taxon>Bryopsidales</taxon>
        <taxon>Ostreobineae</taxon>
        <taxon>Ostreobiaceae</taxon>
        <taxon>Ostreobium</taxon>
    </lineage>
</organism>
<accession>A0A8S1J9B7</accession>
<feature type="signal peptide" evidence="2">
    <location>
        <begin position="1"/>
        <end position="23"/>
    </location>
</feature>
<feature type="region of interest" description="Disordered" evidence="1">
    <location>
        <begin position="59"/>
        <end position="95"/>
    </location>
</feature>
<dbReference type="Proteomes" id="UP000708148">
    <property type="component" value="Unassembled WGS sequence"/>
</dbReference>
<sequence>MERSFLLAVVLAVLLSAAQQASSARVPSRRQRGPGLAAMHNLHQLPSHSRMVLDESLSLGRPAPAPASDDDDDAGMVQDCPDMRTTDGVPPSAEYSGDNAVVTYYNPQDSLSFLVDYCSRPSTGCGKDAANAFCERQGFDYALFYSKDSNAGFHCRPTRYTNDPGLFCKCSKEEDCTCDGFRYITCAEQ</sequence>
<evidence type="ECO:0000256" key="1">
    <source>
        <dbReference type="SAM" id="MobiDB-lite"/>
    </source>
</evidence>
<feature type="chain" id="PRO_5035924509" evidence="2">
    <location>
        <begin position="24"/>
        <end position="189"/>
    </location>
</feature>
<keyword evidence="2" id="KW-0732">Signal</keyword>
<comment type="caution">
    <text evidence="3">The sequence shown here is derived from an EMBL/GenBank/DDBJ whole genome shotgun (WGS) entry which is preliminary data.</text>
</comment>
<evidence type="ECO:0000313" key="3">
    <source>
        <dbReference type="EMBL" id="CAD7704309.1"/>
    </source>
</evidence>
<keyword evidence="4" id="KW-1185">Reference proteome</keyword>
<gene>
    <name evidence="3" type="ORF">OSTQU699_LOCUS9664</name>
</gene>
<name>A0A8S1J9B7_9CHLO</name>
<reference evidence="3" key="1">
    <citation type="submission" date="2020-12" db="EMBL/GenBank/DDBJ databases">
        <authorList>
            <person name="Iha C."/>
        </authorList>
    </citation>
    <scope>NUCLEOTIDE SEQUENCE</scope>
</reference>
<dbReference type="AlphaFoldDB" id="A0A8S1J9B7"/>
<protein>
    <submittedName>
        <fullName evidence="3">Uncharacterized protein</fullName>
    </submittedName>
</protein>
<dbReference type="EMBL" id="CAJHUC010002745">
    <property type="protein sequence ID" value="CAD7704309.1"/>
    <property type="molecule type" value="Genomic_DNA"/>
</dbReference>
<evidence type="ECO:0000256" key="2">
    <source>
        <dbReference type="SAM" id="SignalP"/>
    </source>
</evidence>
<evidence type="ECO:0000313" key="4">
    <source>
        <dbReference type="Proteomes" id="UP000708148"/>
    </source>
</evidence>